<feature type="transmembrane region" description="Helical" evidence="6">
    <location>
        <begin position="91"/>
        <end position="122"/>
    </location>
</feature>
<keyword evidence="3 6" id="KW-0812">Transmembrane</keyword>
<evidence type="ECO:0000313" key="8">
    <source>
        <dbReference type="EMBL" id="MBT2134557.1"/>
    </source>
</evidence>
<dbReference type="GO" id="GO:0004190">
    <property type="term" value="F:aspartic-type endopeptidase activity"/>
    <property type="evidence" value="ECO:0007669"/>
    <property type="project" value="UniProtKB-EC"/>
</dbReference>
<comment type="subcellular location">
    <subcellularLocation>
        <location evidence="1">Cell membrane</location>
        <topology evidence="1">Multi-pass membrane protein</topology>
    </subcellularLocation>
</comment>
<sequence length="163" mass="17372">MLDDPFRYGLLIALAIALLTAAITDLRSRKIANWLNAGIALAAPLFWWASGMDLWPDVAMQLALALLTFAVLCGLFALGQMGGGDIKLLTALALWIAPFAFLQLLVLMALIGGFLTILFGAWHLMRRQRDKIAIPYGLAIAAAGLWILGSTYLAVASATATAG</sequence>
<evidence type="ECO:0000256" key="2">
    <source>
        <dbReference type="ARBA" id="ARBA00022475"/>
    </source>
</evidence>
<feature type="domain" description="Prepilin type IV endopeptidase peptidase" evidence="7">
    <location>
        <begin position="12"/>
        <end position="117"/>
    </location>
</feature>
<organism evidence="8 9">
    <name type="scientific">Croceibacterium selenioxidans</name>
    <dbReference type="NCBI Taxonomy" id="2838833"/>
    <lineage>
        <taxon>Bacteria</taxon>
        <taxon>Pseudomonadati</taxon>
        <taxon>Pseudomonadota</taxon>
        <taxon>Alphaproteobacteria</taxon>
        <taxon>Sphingomonadales</taxon>
        <taxon>Erythrobacteraceae</taxon>
        <taxon>Croceibacterium</taxon>
    </lineage>
</organism>
<feature type="transmembrane region" description="Helical" evidence="6">
    <location>
        <begin position="61"/>
        <end position="79"/>
    </location>
</feature>
<evidence type="ECO:0000256" key="4">
    <source>
        <dbReference type="ARBA" id="ARBA00022989"/>
    </source>
</evidence>
<dbReference type="InterPro" id="IPR052218">
    <property type="entry name" value="Preflagellin_Peptidase"/>
</dbReference>
<accession>A0ABS5W5E4</accession>
<feature type="transmembrane region" description="Helical" evidence="6">
    <location>
        <begin position="134"/>
        <end position="155"/>
    </location>
</feature>
<dbReference type="InterPro" id="IPR000045">
    <property type="entry name" value="Prepilin_IV_endopep_pep"/>
</dbReference>
<dbReference type="Proteomes" id="UP000811255">
    <property type="component" value="Unassembled WGS sequence"/>
</dbReference>
<keyword evidence="5 6" id="KW-0472">Membrane</keyword>
<feature type="transmembrane region" description="Helical" evidence="6">
    <location>
        <begin position="6"/>
        <end position="24"/>
    </location>
</feature>
<dbReference type="PANTHER" id="PTHR36506:SF1">
    <property type="entry name" value="PREFLAGELLIN PEPTIDASE"/>
    <property type="match status" value="1"/>
</dbReference>
<keyword evidence="9" id="KW-1185">Reference proteome</keyword>
<reference evidence="8 9" key="1">
    <citation type="submission" date="2021-05" db="EMBL/GenBank/DDBJ databases">
        <title>Croceibacterium sp. LX-88 genome sequence.</title>
        <authorList>
            <person name="Luo X."/>
        </authorList>
    </citation>
    <scope>NUCLEOTIDE SEQUENCE [LARGE SCALE GENOMIC DNA]</scope>
    <source>
        <strain evidence="8 9">LX-88</strain>
    </source>
</reference>
<evidence type="ECO:0000313" key="9">
    <source>
        <dbReference type="Proteomes" id="UP000811255"/>
    </source>
</evidence>
<comment type="caution">
    <text evidence="8">The sequence shown here is derived from an EMBL/GenBank/DDBJ whole genome shotgun (WGS) entry which is preliminary data.</text>
</comment>
<evidence type="ECO:0000256" key="1">
    <source>
        <dbReference type="ARBA" id="ARBA00004651"/>
    </source>
</evidence>
<dbReference type="EC" id="3.4.23.43" evidence="8"/>
<proteinExistence type="predicted"/>
<dbReference type="PANTHER" id="PTHR36506">
    <property type="entry name" value="PREFLAGELLIN PEPTIDASE"/>
    <property type="match status" value="1"/>
</dbReference>
<evidence type="ECO:0000256" key="3">
    <source>
        <dbReference type="ARBA" id="ARBA00022692"/>
    </source>
</evidence>
<keyword evidence="4 6" id="KW-1133">Transmembrane helix</keyword>
<gene>
    <name evidence="8" type="ORF">KK137_09445</name>
</gene>
<dbReference type="RefSeq" id="WP_214536195.1">
    <property type="nucleotide sequence ID" value="NZ_JAHFVK010000002.1"/>
</dbReference>
<dbReference type="Pfam" id="PF01478">
    <property type="entry name" value="Peptidase_A24"/>
    <property type="match status" value="1"/>
</dbReference>
<evidence type="ECO:0000256" key="5">
    <source>
        <dbReference type="ARBA" id="ARBA00023136"/>
    </source>
</evidence>
<keyword evidence="8" id="KW-0378">Hydrolase</keyword>
<feature type="transmembrane region" description="Helical" evidence="6">
    <location>
        <begin position="31"/>
        <end position="49"/>
    </location>
</feature>
<dbReference type="Gene3D" id="1.20.120.1220">
    <property type="match status" value="1"/>
</dbReference>
<name>A0ABS5W5E4_9SPHN</name>
<protein>
    <submittedName>
        <fullName evidence="8">Prepilin peptidase</fullName>
        <ecNumber evidence="8">3.4.23.43</ecNumber>
    </submittedName>
</protein>
<dbReference type="EMBL" id="JAHFVK010000002">
    <property type="protein sequence ID" value="MBT2134557.1"/>
    <property type="molecule type" value="Genomic_DNA"/>
</dbReference>
<keyword evidence="2" id="KW-1003">Cell membrane</keyword>
<evidence type="ECO:0000259" key="7">
    <source>
        <dbReference type="Pfam" id="PF01478"/>
    </source>
</evidence>
<evidence type="ECO:0000256" key="6">
    <source>
        <dbReference type="SAM" id="Phobius"/>
    </source>
</evidence>